<organism evidence="1 2">
    <name type="scientific">Puia dinghuensis</name>
    <dbReference type="NCBI Taxonomy" id="1792502"/>
    <lineage>
        <taxon>Bacteria</taxon>
        <taxon>Pseudomonadati</taxon>
        <taxon>Bacteroidota</taxon>
        <taxon>Chitinophagia</taxon>
        <taxon>Chitinophagales</taxon>
        <taxon>Chitinophagaceae</taxon>
        <taxon>Puia</taxon>
    </lineage>
</organism>
<dbReference type="AlphaFoldDB" id="A0A8J2UDL4"/>
<keyword evidence="2" id="KW-1185">Reference proteome</keyword>
<reference evidence="1" key="1">
    <citation type="journal article" date="2014" name="Int. J. Syst. Evol. Microbiol.">
        <title>Complete genome sequence of Corynebacterium casei LMG S-19264T (=DSM 44701T), isolated from a smear-ripened cheese.</title>
        <authorList>
            <consortium name="US DOE Joint Genome Institute (JGI-PGF)"/>
            <person name="Walter F."/>
            <person name="Albersmeier A."/>
            <person name="Kalinowski J."/>
            <person name="Ruckert C."/>
        </authorList>
    </citation>
    <scope>NUCLEOTIDE SEQUENCE</scope>
    <source>
        <strain evidence="1">CGMCC 1.15448</strain>
    </source>
</reference>
<name>A0A8J2UDL4_9BACT</name>
<comment type="caution">
    <text evidence="1">The sequence shown here is derived from an EMBL/GenBank/DDBJ whole genome shotgun (WGS) entry which is preliminary data.</text>
</comment>
<evidence type="ECO:0000313" key="2">
    <source>
        <dbReference type="Proteomes" id="UP000607559"/>
    </source>
</evidence>
<gene>
    <name evidence="1" type="ORF">GCM10011511_24910</name>
</gene>
<dbReference type="EMBL" id="BMJC01000002">
    <property type="protein sequence ID" value="GGB00636.1"/>
    <property type="molecule type" value="Genomic_DNA"/>
</dbReference>
<proteinExistence type="predicted"/>
<dbReference type="Proteomes" id="UP000607559">
    <property type="component" value="Unassembled WGS sequence"/>
</dbReference>
<reference evidence="1" key="2">
    <citation type="submission" date="2020-09" db="EMBL/GenBank/DDBJ databases">
        <authorList>
            <person name="Sun Q."/>
            <person name="Zhou Y."/>
        </authorList>
    </citation>
    <scope>NUCLEOTIDE SEQUENCE</scope>
    <source>
        <strain evidence="1">CGMCC 1.15448</strain>
    </source>
</reference>
<accession>A0A8J2UDL4</accession>
<protein>
    <submittedName>
        <fullName evidence="1">Uncharacterized protein</fullName>
    </submittedName>
</protein>
<sequence>MRKHPIFAVSNSKPYYMTQEQRDRQIQVLREVGEELRGNREASRQFLIDAGIILPDKKIKKAKKKKK</sequence>
<evidence type="ECO:0000313" key="1">
    <source>
        <dbReference type="EMBL" id="GGB00636.1"/>
    </source>
</evidence>